<gene>
    <name evidence="1" type="ORF">FCC1311_036012</name>
</gene>
<dbReference type="EMBL" id="BEYU01000030">
    <property type="protein sequence ID" value="GBG27379.1"/>
    <property type="molecule type" value="Genomic_DNA"/>
</dbReference>
<dbReference type="AlphaFoldDB" id="A0A2R5GAP2"/>
<evidence type="ECO:0000313" key="2">
    <source>
        <dbReference type="Proteomes" id="UP000241890"/>
    </source>
</evidence>
<accession>A0A2R5GAP2</accession>
<reference evidence="1 2" key="1">
    <citation type="submission" date="2017-12" db="EMBL/GenBank/DDBJ databases">
        <title>Sequencing, de novo assembly and annotation of complete genome of a new Thraustochytrid species, strain FCC1311.</title>
        <authorList>
            <person name="Sedici K."/>
            <person name="Godart F."/>
            <person name="Aiese Cigliano R."/>
            <person name="Sanseverino W."/>
            <person name="Barakat M."/>
            <person name="Ortet P."/>
            <person name="Marechal E."/>
            <person name="Cagnac O."/>
            <person name="Amato A."/>
        </authorList>
    </citation>
    <scope>NUCLEOTIDE SEQUENCE [LARGE SCALE GENOMIC DNA]</scope>
</reference>
<sequence length="253" mass="27052">MTQMAAVAALPATLRTTNYVGTSAHGGEEAAEDEQTVHRRSVPDENDVVFDIAYKPKASGGFERSVAKYKLFRRTRAATDAIERRQKLERFGAPKGAQGMERGVSMVSHDEVTIEDPLSEDANKTGEERMIEKIKATVKNKGAHRAEQEAAYDYDTYVSSRSSATSGAVAAQVDFGAMVLVEAEQVAGLAGRDLLLRALGMGRVHLQDGTGLAILRTLAMEVVLAGTVAAVAAGQTHDTMAGKSMARTSMVHL</sequence>
<organism evidence="1 2">
    <name type="scientific">Hondaea fermentalgiana</name>
    <dbReference type="NCBI Taxonomy" id="2315210"/>
    <lineage>
        <taxon>Eukaryota</taxon>
        <taxon>Sar</taxon>
        <taxon>Stramenopiles</taxon>
        <taxon>Bigyra</taxon>
        <taxon>Labyrinthulomycetes</taxon>
        <taxon>Thraustochytrida</taxon>
        <taxon>Thraustochytriidae</taxon>
        <taxon>Hondaea</taxon>
    </lineage>
</organism>
<name>A0A2R5GAP2_9STRA</name>
<keyword evidence="2" id="KW-1185">Reference proteome</keyword>
<dbReference type="Proteomes" id="UP000241890">
    <property type="component" value="Unassembled WGS sequence"/>
</dbReference>
<protein>
    <submittedName>
        <fullName evidence="1">Uncharacterized protein</fullName>
    </submittedName>
</protein>
<comment type="caution">
    <text evidence="1">The sequence shown here is derived from an EMBL/GenBank/DDBJ whole genome shotgun (WGS) entry which is preliminary data.</text>
</comment>
<proteinExistence type="predicted"/>
<evidence type="ECO:0000313" key="1">
    <source>
        <dbReference type="EMBL" id="GBG27379.1"/>
    </source>
</evidence>
<dbReference type="InParanoid" id="A0A2R5GAP2"/>